<comment type="caution">
    <text evidence="3">The sequence shown here is derived from an EMBL/GenBank/DDBJ whole genome shotgun (WGS) entry which is preliminary data.</text>
</comment>
<protein>
    <submittedName>
        <fullName evidence="3">MerR family transcriptional regulator</fullName>
    </submittedName>
</protein>
<dbReference type="GO" id="GO:0003700">
    <property type="term" value="F:DNA-binding transcription factor activity"/>
    <property type="evidence" value="ECO:0007669"/>
    <property type="project" value="InterPro"/>
</dbReference>
<dbReference type="AlphaFoldDB" id="A0A928YUJ3"/>
<keyword evidence="4" id="KW-1185">Reference proteome</keyword>
<keyword evidence="1" id="KW-0238">DNA-binding</keyword>
<dbReference type="InterPro" id="IPR047057">
    <property type="entry name" value="MerR_fam"/>
</dbReference>
<dbReference type="PRINTS" id="PR00040">
    <property type="entry name" value="HTHMERR"/>
</dbReference>
<evidence type="ECO:0000313" key="4">
    <source>
        <dbReference type="Proteomes" id="UP000652567"/>
    </source>
</evidence>
<dbReference type="PROSITE" id="PS50937">
    <property type="entry name" value="HTH_MERR_2"/>
    <property type="match status" value="1"/>
</dbReference>
<feature type="domain" description="HTH merR-type" evidence="2">
    <location>
        <begin position="6"/>
        <end position="74"/>
    </location>
</feature>
<dbReference type="Proteomes" id="UP000652567">
    <property type="component" value="Unassembled WGS sequence"/>
</dbReference>
<dbReference type="Pfam" id="PF13411">
    <property type="entry name" value="MerR_1"/>
    <property type="match status" value="1"/>
</dbReference>
<dbReference type="Gene3D" id="1.10.1660.10">
    <property type="match status" value="1"/>
</dbReference>
<dbReference type="SUPFAM" id="SSF46955">
    <property type="entry name" value="Putative DNA-binding domain"/>
    <property type="match status" value="1"/>
</dbReference>
<dbReference type="PANTHER" id="PTHR30204">
    <property type="entry name" value="REDOX-CYCLING DRUG-SENSING TRANSCRIPTIONAL ACTIVATOR SOXR"/>
    <property type="match status" value="1"/>
</dbReference>
<dbReference type="InterPro" id="IPR009061">
    <property type="entry name" value="DNA-bd_dom_put_sf"/>
</dbReference>
<proteinExistence type="predicted"/>
<dbReference type="PROSITE" id="PS00552">
    <property type="entry name" value="HTH_MERR_1"/>
    <property type="match status" value="1"/>
</dbReference>
<name>A0A928YUJ3_9GAMM</name>
<sequence length="260" mass="29682">MCNGQEYSVSELSKLAGVSVRTLHHYDQIGLITPYRRDNGYREYGYEHLVRLQQIIIYRELDFSLADIGRLVNADNYDLLSALESQKALLLERQTKTNAMINSIEVTMASTKAEKNIAIMFENLPTGKLETWDKLTGDAYGISISEALKKHSIASNLTEEEALACKEENEAFIDEYVKAIDLPIESKIIQDLVKRYLHLGESMLGPNVKKNLDYETILLLADKMINDTAMHELHSFYHPDLSRHLGKAMQHYAEENLKDK</sequence>
<dbReference type="EMBL" id="PRDL01000001">
    <property type="protein sequence ID" value="MBE8718751.1"/>
    <property type="molecule type" value="Genomic_DNA"/>
</dbReference>
<reference evidence="3" key="1">
    <citation type="submission" date="2018-07" db="EMBL/GenBank/DDBJ databases">
        <title>Genome assembly of strain Ka43.</title>
        <authorList>
            <person name="Kukolya J."/>
            <person name="Nagy I."/>
            <person name="Horvath B."/>
            <person name="Toth A."/>
        </authorList>
    </citation>
    <scope>NUCLEOTIDE SEQUENCE</scope>
    <source>
        <strain evidence="3">KB43</strain>
    </source>
</reference>
<dbReference type="GO" id="GO:0003677">
    <property type="term" value="F:DNA binding"/>
    <property type="evidence" value="ECO:0007669"/>
    <property type="project" value="UniProtKB-KW"/>
</dbReference>
<accession>A0A928YUJ3</accession>
<gene>
    <name evidence="3" type="ORF">C4F51_16365</name>
</gene>
<dbReference type="PANTHER" id="PTHR30204:SF90">
    <property type="entry name" value="HTH-TYPE TRANSCRIPTIONAL ACTIVATOR MTA"/>
    <property type="match status" value="1"/>
</dbReference>
<evidence type="ECO:0000256" key="1">
    <source>
        <dbReference type="ARBA" id="ARBA00023125"/>
    </source>
</evidence>
<evidence type="ECO:0000313" key="3">
    <source>
        <dbReference type="EMBL" id="MBE8718751.1"/>
    </source>
</evidence>
<organism evidence="3 4">
    <name type="scientific">Cellvibrio polysaccharolyticus</name>
    <dbReference type="NCBI Taxonomy" id="2082724"/>
    <lineage>
        <taxon>Bacteria</taxon>
        <taxon>Pseudomonadati</taxon>
        <taxon>Pseudomonadota</taxon>
        <taxon>Gammaproteobacteria</taxon>
        <taxon>Cellvibrionales</taxon>
        <taxon>Cellvibrionaceae</taxon>
        <taxon>Cellvibrio</taxon>
    </lineage>
</organism>
<dbReference type="InterPro" id="IPR000551">
    <property type="entry name" value="MerR-type_HTH_dom"/>
</dbReference>
<dbReference type="CDD" id="cd01106">
    <property type="entry name" value="HTH_TipAL-Mta"/>
    <property type="match status" value="1"/>
</dbReference>
<dbReference type="SMART" id="SM00422">
    <property type="entry name" value="HTH_MERR"/>
    <property type="match status" value="1"/>
</dbReference>
<evidence type="ECO:0000259" key="2">
    <source>
        <dbReference type="PROSITE" id="PS50937"/>
    </source>
</evidence>
<dbReference type="RefSeq" id="WP_193911569.1">
    <property type="nucleotide sequence ID" value="NZ_PRDL01000001.1"/>
</dbReference>